<gene>
    <name evidence="2" type="ORF">PDENDC454_19498</name>
</gene>
<dbReference type="STRING" id="1131935.PDENDC454_19498"/>
<dbReference type="RefSeq" id="WP_006678394.1">
    <property type="nucleotide sequence ID" value="NZ_AHKH01000064.1"/>
</dbReference>
<protein>
    <submittedName>
        <fullName evidence="2">BtrU protein</fullName>
    </submittedName>
</protein>
<dbReference type="GO" id="GO:0005737">
    <property type="term" value="C:cytoplasm"/>
    <property type="evidence" value="ECO:0007669"/>
    <property type="project" value="TreeGrafter"/>
</dbReference>
<dbReference type="Pfam" id="PF05076">
    <property type="entry name" value="SUFU"/>
    <property type="match status" value="1"/>
</dbReference>
<dbReference type="InterPro" id="IPR037181">
    <property type="entry name" value="SUFU_N"/>
</dbReference>
<dbReference type="InterPro" id="IPR007768">
    <property type="entry name" value="Suppressor_of_fused"/>
</dbReference>
<dbReference type="SUPFAM" id="SSF103359">
    <property type="entry name" value="Suppressor of Fused, N-terminal domain"/>
    <property type="match status" value="1"/>
</dbReference>
<reference evidence="2 3" key="1">
    <citation type="journal article" date="2012" name="J. Bacteriol.">
        <title>Genome Sequence of the Pattern-Forming Social Bacterium Paenibacillus dendritiformis C454 Chiral Morphotype.</title>
        <authorList>
            <person name="Sirota-Madi A."/>
            <person name="Olender T."/>
            <person name="Helman Y."/>
            <person name="Brainis I."/>
            <person name="Finkelshtein A."/>
            <person name="Roth D."/>
            <person name="Hagai E."/>
            <person name="Leshkowitz D."/>
            <person name="Brodsky L."/>
            <person name="Galatenko V."/>
            <person name="Nikolaev V."/>
            <person name="Gutnick D.L."/>
            <person name="Lancet D."/>
            <person name="Ben-Jacob E."/>
        </authorList>
    </citation>
    <scope>NUCLEOTIDE SEQUENCE [LARGE SCALE GENOMIC DNA]</scope>
    <source>
        <strain evidence="2 3">C454</strain>
    </source>
</reference>
<sequence>MTEEEVQAPGWDAIDAKLKELYGDTEPLHYGTVLPFMLGGEDPLDGISVYAQTEPVPHWHYVTYGFSELYEKEGDDPDISGYGFELTMRLKREGEEEPPAWPMNMLQNLGRYVFRSGNVFAAGHYLDANGPIELDSDTELRALFFMRDSELGEMDTPNGSVEFLQVAGITLDELDMMKSWRSSGFLPMMEEVLPLGITDMKRTSVLRNPAIAARAEEGIQRDGSGTGSLFIDSLAWQEEKKFLRGAAFTIEIGAKQAPSVANILRGRIPYREPLYLIGPNQHVACLPGDEPHAVVQDDALELHLNEQALEELASRLVPRQGSFTLASLPKVQFHIVKTEIRNPNGEVVETIG</sequence>
<evidence type="ECO:0000259" key="1">
    <source>
        <dbReference type="Pfam" id="PF05076"/>
    </source>
</evidence>
<dbReference type="PANTHER" id="PTHR10928:SF2">
    <property type="entry name" value="SUPPRESSOR OF FUSED HOMOLOG"/>
    <property type="match status" value="1"/>
</dbReference>
<organism evidence="2 3">
    <name type="scientific">Paenibacillus dendritiformis C454</name>
    <dbReference type="NCBI Taxonomy" id="1131935"/>
    <lineage>
        <taxon>Bacteria</taxon>
        <taxon>Bacillati</taxon>
        <taxon>Bacillota</taxon>
        <taxon>Bacilli</taxon>
        <taxon>Bacillales</taxon>
        <taxon>Paenibacillaceae</taxon>
        <taxon>Paenibacillus</taxon>
    </lineage>
</organism>
<dbReference type="EMBL" id="AHKH01000064">
    <property type="protein sequence ID" value="EHQ60558.1"/>
    <property type="molecule type" value="Genomic_DNA"/>
</dbReference>
<dbReference type="PATRIC" id="fig|1131935.3.peg.4049"/>
<feature type="domain" description="Suppressor of fused-like" evidence="1">
    <location>
        <begin position="40"/>
        <end position="202"/>
    </location>
</feature>
<dbReference type="PANTHER" id="PTHR10928">
    <property type="entry name" value="SUPPRESSOR OF FUSED"/>
    <property type="match status" value="1"/>
</dbReference>
<dbReference type="InterPro" id="IPR020941">
    <property type="entry name" value="SUFU-like_domain"/>
</dbReference>
<proteinExistence type="predicted"/>
<dbReference type="OrthoDB" id="9023549at2"/>
<keyword evidence="3" id="KW-1185">Reference proteome</keyword>
<dbReference type="AlphaFoldDB" id="H3SK22"/>
<name>H3SK22_9BACL</name>
<accession>H3SK22</accession>
<evidence type="ECO:0000313" key="2">
    <source>
        <dbReference type="EMBL" id="EHQ60558.1"/>
    </source>
</evidence>
<dbReference type="Proteomes" id="UP000003900">
    <property type="component" value="Unassembled WGS sequence"/>
</dbReference>
<comment type="caution">
    <text evidence="2">The sequence shown here is derived from an EMBL/GenBank/DDBJ whole genome shotgun (WGS) entry which is preliminary data.</text>
</comment>
<dbReference type="InterPro" id="IPR017429">
    <property type="entry name" value="Suppressor_of_fused_bac"/>
</dbReference>
<evidence type="ECO:0000313" key="3">
    <source>
        <dbReference type="Proteomes" id="UP000003900"/>
    </source>
</evidence>
<dbReference type="PIRSF" id="PIRSF038192">
    <property type="entry name" value="Txn_reg_BtrU_prd"/>
    <property type="match status" value="1"/>
</dbReference>